<comment type="caution">
    <text evidence="2">The sequence shown here is derived from an EMBL/GenBank/DDBJ whole genome shotgun (WGS) entry which is preliminary data.</text>
</comment>
<evidence type="ECO:0008006" key="4">
    <source>
        <dbReference type="Google" id="ProtNLM"/>
    </source>
</evidence>
<organism evidence="2 3">
    <name type="scientific">Paraglaciecola polaris LMG 21857</name>
    <dbReference type="NCBI Taxonomy" id="1129793"/>
    <lineage>
        <taxon>Bacteria</taxon>
        <taxon>Pseudomonadati</taxon>
        <taxon>Pseudomonadota</taxon>
        <taxon>Gammaproteobacteria</taxon>
        <taxon>Alteromonadales</taxon>
        <taxon>Alteromonadaceae</taxon>
        <taxon>Paraglaciecola</taxon>
    </lineage>
</organism>
<feature type="signal peptide" evidence="1">
    <location>
        <begin position="1"/>
        <end position="25"/>
    </location>
</feature>
<feature type="chain" id="PRO_5003898949" description="TIGR02001 family outer membrane protein" evidence="1">
    <location>
        <begin position="26"/>
        <end position="238"/>
    </location>
</feature>
<reference evidence="3" key="1">
    <citation type="journal article" date="2014" name="Environ. Microbiol.">
        <title>Comparative genomics of the marine bacterial genus Glaciecola reveals the high degree of genomic diversity and genomic characteristic for cold adaptation.</title>
        <authorList>
            <person name="Qin Q.L."/>
            <person name="Xie B.B."/>
            <person name="Yu Y."/>
            <person name="Shu Y.L."/>
            <person name="Rong J.C."/>
            <person name="Zhang Y.J."/>
            <person name="Zhao D.L."/>
            <person name="Chen X.L."/>
            <person name="Zhang X.Y."/>
            <person name="Chen B."/>
            <person name="Zhou B.C."/>
            <person name="Zhang Y.Z."/>
        </authorList>
    </citation>
    <scope>NUCLEOTIDE SEQUENCE [LARGE SCALE GENOMIC DNA]</scope>
    <source>
        <strain evidence="3">LMG 21857</strain>
    </source>
</reference>
<evidence type="ECO:0000313" key="2">
    <source>
        <dbReference type="EMBL" id="GAC34015.1"/>
    </source>
</evidence>
<dbReference type="Proteomes" id="UP000006322">
    <property type="component" value="Unassembled WGS sequence"/>
</dbReference>
<accession>K7AFC5</accession>
<keyword evidence="1" id="KW-0732">Signal</keyword>
<dbReference type="OrthoDB" id="9793561at2"/>
<protein>
    <recommendedName>
        <fullName evidence="4">TIGR02001 family outer membrane protein</fullName>
    </recommendedName>
</protein>
<dbReference type="Pfam" id="PF09694">
    <property type="entry name" value="Gcw_chp"/>
    <property type="match status" value="1"/>
</dbReference>
<proteinExistence type="predicted"/>
<sequence length="238" mass="25467">MKALKLTALAAAVLASSVVSQSAFAEVTANASVTSNYIWRGLTQTTNDAAVQGGIDYAHESGFYAGTWVSNVNYGADDVYSYEHDMYFGLSGESGDITYDVGYLYYNYDDEANFDFAEVYGSIGYGGLSATLSLLAHTEADEGEGRDYGFGKASYISVDYGMPVLNGAELGFHVGYHQGDFAEDFNGVPDGYADWGISVAKDGFSFAVTGTDLDDSGVDAYDNDSIKFTVGYALDFEL</sequence>
<keyword evidence="3" id="KW-1185">Reference proteome</keyword>
<dbReference type="RefSeq" id="WP_007105781.1">
    <property type="nucleotide sequence ID" value="NZ_BAER01000087.1"/>
</dbReference>
<name>K7AFC5_9ALTE</name>
<gene>
    <name evidence="2" type="ORF">GPLA_3124</name>
</gene>
<dbReference type="AlphaFoldDB" id="K7AFC5"/>
<evidence type="ECO:0000313" key="3">
    <source>
        <dbReference type="Proteomes" id="UP000006322"/>
    </source>
</evidence>
<dbReference type="EMBL" id="BAER01000087">
    <property type="protein sequence ID" value="GAC34015.1"/>
    <property type="molecule type" value="Genomic_DNA"/>
</dbReference>
<dbReference type="STRING" id="1129793.GPLA_3124"/>
<evidence type="ECO:0000256" key="1">
    <source>
        <dbReference type="SAM" id="SignalP"/>
    </source>
</evidence>
<dbReference type="InterPro" id="IPR010239">
    <property type="entry name" value="CHP02001"/>
</dbReference>
<dbReference type="NCBIfam" id="TIGR02001">
    <property type="entry name" value="gcw_chp"/>
    <property type="match status" value="1"/>
</dbReference>